<accession>G0T592</accession>
<organism evidence="1 2">
    <name type="scientific">Wiseana iridescent virus</name>
    <name type="common">WIV</name>
    <name type="synonym">Insect iridescent virus type 9</name>
    <dbReference type="NCBI Taxonomy" id="68347"/>
    <lineage>
        <taxon>Viruses</taxon>
        <taxon>Varidnaviria</taxon>
        <taxon>Bamfordvirae</taxon>
        <taxon>Nucleocytoviricota</taxon>
        <taxon>Megaviricetes</taxon>
        <taxon>Pimascovirales</taxon>
        <taxon>Pimascovirales incertae sedis</taxon>
        <taxon>Iridoviridae</taxon>
        <taxon>Betairidovirinae</taxon>
        <taxon>Chloriridovirus</taxon>
        <taxon>Chloriridovirus wiseana1</taxon>
        <taxon>Invertebrate iridescent virus 9</taxon>
    </lineage>
</organism>
<evidence type="ECO:0008006" key="3">
    <source>
        <dbReference type="Google" id="ProtNLM"/>
    </source>
</evidence>
<dbReference type="InterPro" id="IPR011009">
    <property type="entry name" value="Kinase-like_dom_sf"/>
</dbReference>
<dbReference type="KEGG" id="vg:10963788"/>
<name>G0T592_IRV9</name>
<dbReference type="Gene3D" id="1.10.510.10">
    <property type="entry name" value="Transferase(Phosphotransferase) domain 1"/>
    <property type="match status" value="1"/>
</dbReference>
<dbReference type="EMBL" id="GQ918152">
    <property type="protein sequence ID" value="ADO00409.1"/>
    <property type="molecule type" value="Genomic_DNA"/>
</dbReference>
<dbReference type="Proteomes" id="UP000112896">
    <property type="component" value="Segment"/>
</dbReference>
<evidence type="ECO:0000313" key="1">
    <source>
        <dbReference type="EMBL" id="ADO00409.1"/>
    </source>
</evidence>
<dbReference type="RefSeq" id="YP_004732849.1">
    <property type="nucleotide sequence ID" value="NC_015780.1"/>
</dbReference>
<reference evidence="1 2" key="1">
    <citation type="journal article" date="2011" name="J. Virol.">
        <title>Genomic and proteomic analysis of invertebrate iridovirus type 9.</title>
        <authorList>
            <person name="Wong C.K."/>
            <person name="Young V.L."/>
            <person name="Kleffmann T."/>
            <person name="Ward V.K."/>
        </authorList>
    </citation>
    <scope>NUCLEOTIDE SEQUENCE [LARGE SCALE GENOMIC DNA]</scope>
</reference>
<evidence type="ECO:0000313" key="2">
    <source>
        <dbReference type="Proteomes" id="UP000112896"/>
    </source>
</evidence>
<organismHost>
    <name type="scientific">Wiseana cervinata</name>
    <dbReference type="NCBI Taxonomy" id="107013"/>
</organismHost>
<proteinExistence type="predicted"/>
<protein>
    <recommendedName>
        <fullName evidence="3">Protein kinase domain-containing protein</fullName>
    </recommendedName>
</protein>
<sequence length="551" mass="64657">MDLQYYRTFNEDTSQGIVGLLKPVRRATTQKVFRLNNPNIQLCATDYFFVKDDPAYPIYVFKIPKEVNTLVDHEFKVSKDMEELAVYLPHFNRTYEIKRSVKCHIPDNFKKIKNGASFNPFDTYNCTRDVLILEYIPSTLTLLEYLKGTHFGGCTNSLIHQLIIALIVAQQEKNFTHYDLHLENILLRRCLQRTYFWYKFLYEGVVINRLIYTNGYFPVLFDYGFAYSKGLEGTSYNNSLFFTNKGYTPYTFDDVNDFKTLLTRMAYIRGCPTSIKNIASEKFLHSKQLKFEINKETGWIKSTISSAARVVHKKLEKVIINLDEGYKNSFVYHELDNLIDLFGILIKLPVGQNNFQIKTLSDVTHTFLKEWEKIDIWFKNTVADDKLNIFKNILEGINDLILEEEKKSENIDYTQLQHTFKLKLFEIFDAFGDFVDIQNLNYDQFLSSIIEISNFIEYILYAEIQRYKKLFNFNLDGWSLFTLIENLIEVKEMYQFKKSDSIVLFDCIEKSTSSFDLKDDEVLQTLNSACDVSAQISILTNLRTMDFSEKI</sequence>
<dbReference type="SUPFAM" id="SSF56112">
    <property type="entry name" value="Protein kinase-like (PK-like)"/>
    <property type="match status" value="1"/>
</dbReference>
<dbReference type="GeneID" id="10963788"/>
<keyword evidence="2" id="KW-1185">Reference proteome</keyword>